<dbReference type="EMBL" id="MN739462">
    <property type="protein sequence ID" value="QHT06017.1"/>
    <property type="molecule type" value="Genomic_DNA"/>
</dbReference>
<evidence type="ECO:0000256" key="1">
    <source>
        <dbReference type="SAM" id="Phobius"/>
    </source>
</evidence>
<feature type="transmembrane region" description="Helical" evidence="1">
    <location>
        <begin position="174"/>
        <end position="192"/>
    </location>
</feature>
<evidence type="ECO:0000313" key="2">
    <source>
        <dbReference type="EMBL" id="QHT06017.1"/>
    </source>
</evidence>
<accession>A0A6C0CP60</accession>
<protein>
    <submittedName>
        <fullName evidence="2">Uncharacterized protein</fullName>
    </submittedName>
</protein>
<keyword evidence="1" id="KW-0472">Membrane</keyword>
<dbReference type="AlphaFoldDB" id="A0A6C0CP60"/>
<proteinExistence type="predicted"/>
<organism evidence="2">
    <name type="scientific">viral metagenome</name>
    <dbReference type="NCBI Taxonomy" id="1070528"/>
    <lineage>
        <taxon>unclassified sequences</taxon>
        <taxon>metagenomes</taxon>
        <taxon>organismal metagenomes</taxon>
    </lineage>
</organism>
<reference evidence="2" key="1">
    <citation type="journal article" date="2020" name="Nature">
        <title>Giant virus diversity and host interactions through global metagenomics.</title>
        <authorList>
            <person name="Schulz F."/>
            <person name="Roux S."/>
            <person name="Paez-Espino D."/>
            <person name="Jungbluth S."/>
            <person name="Walsh D.A."/>
            <person name="Denef V.J."/>
            <person name="McMahon K.D."/>
            <person name="Konstantinidis K.T."/>
            <person name="Eloe-Fadrosh E.A."/>
            <person name="Kyrpides N.C."/>
            <person name="Woyke T."/>
        </authorList>
    </citation>
    <scope>NUCLEOTIDE SEQUENCE</scope>
    <source>
        <strain evidence="2">GVMAG-M-3300021425-14</strain>
    </source>
</reference>
<sequence length="223" mass="26263">MASKNLLSDMSTINKMVEFSNNNAFKCDSACKSAAAKAGAAKDYNQAVVKYGELMDITKNDNLLKLQKKYYDSLGKTNYDNMLNEKVKNMWSKKKNQLTSILQDYKGDILTNLDLLHSQDLYINKHKKFLDMSRFKRDEISDKIKQRKSDKNINNRLSYYYEEKMSGWILLNIILKRIYFSLVIILFIVTFFKQQYRQPMILTRLFLFALLPFILMPKIKKII</sequence>
<feature type="transmembrane region" description="Helical" evidence="1">
    <location>
        <begin position="198"/>
        <end position="216"/>
    </location>
</feature>
<keyword evidence="1" id="KW-0812">Transmembrane</keyword>
<name>A0A6C0CP60_9ZZZZ</name>
<keyword evidence="1" id="KW-1133">Transmembrane helix</keyword>